<dbReference type="RefSeq" id="WP_369244382.1">
    <property type="nucleotide sequence ID" value="NZ_CP163443.1"/>
</dbReference>
<proteinExistence type="predicted"/>
<gene>
    <name evidence="1" type="ORF">AB5J53_04775</name>
</gene>
<reference evidence="1" key="1">
    <citation type="submission" date="2024-07" db="EMBL/GenBank/DDBJ databases">
        <authorList>
            <person name="Yu S.T."/>
        </authorList>
    </citation>
    <scope>NUCLEOTIDE SEQUENCE</scope>
    <source>
        <strain evidence="1">R41</strain>
    </source>
</reference>
<sequence length="410" mass="45535">MTGPVREPQRTPPLIAEHDTWISLDPVVGCPADCGYCYLGTMGLRATKPMRRATPRRLAHELHSYLNGRRAELIHPLDDPTPLCFGNYTDMAMTPDNASMIVAALTELAELIPPRPTVLITKATVTENLVAELDALEWPIVWFFSQSFARDQGITLERGRIADFETTLRNAHLVSSSRWQSAVHFWRPFVPELSHPLPDYQAVVRRLQDVGVDASVVAGMRRGPGVPVDDPRVLASLPSCAEAPSEQREVFDRAGWEELRAAARTVGYPVYRHSSCALALVRSAREHLGTWRTEVFADRCLPCSCPKPQRSRCGPARTGEKDLTEDADDFCARLAAFLGLSREAISFDAGTGCVEIFAEVSDLEYNTILHAARGRYVPVLKSVGFERAWRSAWSLKARQLFEDKPVGGPE</sequence>
<dbReference type="AlphaFoldDB" id="A0AB39R9W3"/>
<evidence type="ECO:0000313" key="1">
    <source>
        <dbReference type="EMBL" id="XDQ51037.1"/>
    </source>
</evidence>
<organism evidence="1">
    <name type="scientific">Streptomyces sp. R41</name>
    <dbReference type="NCBI Taxonomy" id="3238632"/>
    <lineage>
        <taxon>Bacteria</taxon>
        <taxon>Bacillati</taxon>
        <taxon>Actinomycetota</taxon>
        <taxon>Actinomycetes</taxon>
        <taxon>Kitasatosporales</taxon>
        <taxon>Streptomycetaceae</taxon>
        <taxon>Streptomyces</taxon>
    </lineage>
</organism>
<protein>
    <recommendedName>
        <fullName evidence="2">Radical SAM protein</fullName>
    </recommendedName>
</protein>
<dbReference type="EMBL" id="CP163443">
    <property type="protein sequence ID" value="XDQ51037.1"/>
    <property type="molecule type" value="Genomic_DNA"/>
</dbReference>
<evidence type="ECO:0008006" key="2">
    <source>
        <dbReference type="Google" id="ProtNLM"/>
    </source>
</evidence>
<name>A0AB39R9W3_9ACTN</name>
<accession>A0AB39R9W3</accession>